<dbReference type="GO" id="GO:0005886">
    <property type="term" value="C:plasma membrane"/>
    <property type="evidence" value="ECO:0007669"/>
    <property type="project" value="UniProtKB-SubCell"/>
</dbReference>
<dbReference type="EMBL" id="UOGC01000100">
    <property type="protein sequence ID" value="VAX20060.1"/>
    <property type="molecule type" value="Genomic_DNA"/>
</dbReference>
<keyword evidence="9" id="KW-0472">Membrane</keyword>
<dbReference type="PANTHER" id="PTHR34182:SF1">
    <property type="entry name" value="PROTEIN-EXPORT MEMBRANE PROTEIN SECG"/>
    <property type="match status" value="1"/>
</dbReference>
<keyword evidence="5" id="KW-0812">Transmembrane</keyword>
<dbReference type="GO" id="GO:0043952">
    <property type="term" value="P:protein transport by the Sec complex"/>
    <property type="evidence" value="ECO:0007669"/>
    <property type="project" value="TreeGrafter"/>
</dbReference>
<evidence type="ECO:0000313" key="11">
    <source>
        <dbReference type="EMBL" id="VAX20060.1"/>
    </source>
</evidence>
<dbReference type="NCBIfam" id="TIGR00810">
    <property type="entry name" value="secG"/>
    <property type="match status" value="1"/>
</dbReference>
<evidence type="ECO:0000256" key="2">
    <source>
        <dbReference type="ARBA" id="ARBA00008445"/>
    </source>
</evidence>
<evidence type="ECO:0000256" key="6">
    <source>
        <dbReference type="ARBA" id="ARBA00022927"/>
    </source>
</evidence>
<feature type="region of interest" description="Disordered" evidence="10">
    <location>
        <begin position="90"/>
        <end position="137"/>
    </location>
</feature>
<keyword evidence="8" id="KW-0811">Translocation</keyword>
<dbReference type="PRINTS" id="PR01651">
    <property type="entry name" value="SECGEXPORT"/>
</dbReference>
<proteinExistence type="inferred from homology"/>
<dbReference type="InterPro" id="IPR004692">
    <property type="entry name" value="SecG"/>
</dbReference>
<keyword evidence="3" id="KW-0813">Transport</keyword>
<comment type="subcellular location">
    <subcellularLocation>
        <location evidence="1">Cell membrane</location>
        <topology evidence="1">Multi-pass membrane protein</topology>
    </subcellularLocation>
</comment>
<dbReference type="GO" id="GO:0015450">
    <property type="term" value="F:protein-transporting ATPase activity"/>
    <property type="evidence" value="ECO:0007669"/>
    <property type="project" value="InterPro"/>
</dbReference>
<evidence type="ECO:0000256" key="7">
    <source>
        <dbReference type="ARBA" id="ARBA00022989"/>
    </source>
</evidence>
<dbReference type="Pfam" id="PF03840">
    <property type="entry name" value="SecG"/>
    <property type="match status" value="1"/>
</dbReference>
<evidence type="ECO:0000256" key="9">
    <source>
        <dbReference type="ARBA" id="ARBA00023136"/>
    </source>
</evidence>
<dbReference type="AlphaFoldDB" id="A0A3B1CBB4"/>
<reference evidence="11" key="1">
    <citation type="submission" date="2018-06" db="EMBL/GenBank/DDBJ databases">
        <authorList>
            <person name="Zhirakovskaya E."/>
        </authorList>
    </citation>
    <scope>NUCLEOTIDE SEQUENCE</scope>
</reference>
<keyword evidence="4" id="KW-1003">Cell membrane</keyword>
<accession>A0A3B1CBB4</accession>
<dbReference type="GO" id="GO:0065002">
    <property type="term" value="P:intracellular protein transmembrane transport"/>
    <property type="evidence" value="ECO:0007669"/>
    <property type="project" value="TreeGrafter"/>
</dbReference>
<comment type="similarity">
    <text evidence="2">Belongs to the SecG family.</text>
</comment>
<evidence type="ECO:0000256" key="10">
    <source>
        <dbReference type="SAM" id="MobiDB-lite"/>
    </source>
</evidence>
<evidence type="ECO:0000256" key="8">
    <source>
        <dbReference type="ARBA" id="ARBA00023010"/>
    </source>
</evidence>
<dbReference type="PANTHER" id="PTHR34182">
    <property type="entry name" value="PROTEIN-EXPORT MEMBRANE PROTEIN SECG"/>
    <property type="match status" value="1"/>
</dbReference>
<evidence type="ECO:0000256" key="3">
    <source>
        <dbReference type="ARBA" id="ARBA00022448"/>
    </source>
</evidence>
<keyword evidence="7" id="KW-1133">Transmembrane helix</keyword>
<protein>
    <submittedName>
        <fullName evidence="11">Protein translocase membrane subunit SecG</fullName>
    </submittedName>
</protein>
<keyword evidence="6" id="KW-0653">Protein transport</keyword>
<evidence type="ECO:0000256" key="1">
    <source>
        <dbReference type="ARBA" id="ARBA00004651"/>
    </source>
</evidence>
<organism evidence="11">
    <name type="scientific">hydrothermal vent metagenome</name>
    <dbReference type="NCBI Taxonomy" id="652676"/>
    <lineage>
        <taxon>unclassified sequences</taxon>
        <taxon>metagenomes</taxon>
        <taxon>ecological metagenomes</taxon>
    </lineage>
</organism>
<evidence type="ECO:0000256" key="5">
    <source>
        <dbReference type="ARBA" id="ARBA00022692"/>
    </source>
</evidence>
<sequence>MLSMILTTVHIIVALALIGIVLLQKGKGATMGAAFGGSSQTLFGPRGPAAPLAKVTTGAAIVFMLTSISLSAISNDTRGSSIVSGTAIPEALPTALPEDAQPIGETPVEEPATPGPVETPADQTSGDEGPVGPTGSQ</sequence>
<gene>
    <name evidence="11" type="ORF">MNBD_NITROSPINAE01-668</name>
</gene>
<name>A0A3B1CBB4_9ZZZZ</name>
<evidence type="ECO:0000256" key="4">
    <source>
        <dbReference type="ARBA" id="ARBA00022475"/>
    </source>
</evidence>
<dbReference type="GO" id="GO:0009306">
    <property type="term" value="P:protein secretion"/>
    <property type="evidence" value="ECO:0007669"/>
    <property type="project" value="InterPro"/>
</dbReference>